<reference evidence="2" key="1">
    <citation type="journal article" date="2023" name="Mol. Biol. Evol.">
        <title>Third-Generation Sequencing Reveals the Adaptive Role of the Epigenome in Three Deep-Sea Polychaetes.</title>
        <authorList>
            <person name="Perez M."/>
            <person name="Aroh O."/>
            <person name="Sun Y."/>
            <person name="Lan Y."/>
            <person name="Juniper S.K."/>
            <person name="Young C.R."/>
            <person name="Angers B."/>
            <person name="Qian P.Y."/>
        </authorList>
    </citation>
    <scope>NUCLEOTIDE SEQUENCE</scope>
    <source>
        <strain evidence="2">P08H-3</strain>
    </source>
</reference>
<proteinExistence type="predicted"/>
<accession>A0AAD9N901</accession>
<sequence>MSEEILDVNCGNKHGSIDHSDRECPHDVKKLEIRQSDAELRGPLTAPCDGGMDSNKCGPESASKPTGSDEVEQDVRCNGENTSDGEQCGSNKINLPVGSGTKQTAKDCNISEESQSIKRKANINKSSTVNSCDTDAESAEVKAIVTVNDDIDLSGNALNNAGLSTASTETKTKMKVKEPSIGELVLNDEKRVNGEDGSLEQGSSNKRVYHRHSRGSISSETGSVGSDTGERKSKRVSRPPPNTAPNPCGKRNCGSSEEIIVLDSAEEKAQEGKAEVNGSKSGEDVIKPKRRYRRRKTNVSANSTATEDSDTEDNLSLALLRYQEKTPAAPELDTNGRRNKASSAASSGFIQEVGKQPHGKGQSSCTSSSESHGSESGRGNHDNPMEGNSQDVLSKFQASQQVTVQSSPQKRMEQLLGQGEKNKPSTSKALESHCHPVVRRNR</sequence>
<feature type="region of interest" description="Disordered" evidence="1">
    <location>
        <begin position="1"/>
        <end position="106"/>
    </location>
</feature>
<evidence type="ECO:0000313" key="3">
    <source>
        <dbReference type="Proteomes" id="UP001208570"/>
    </source>
</evidence>
<protein>
    <submittedName>
        <fullName evidence="2">Uncharacterized protein</fullName>
    </submittedName>
</protein>
<feature type="compositionally biased region" description="Basic and acidic residues" evidence="1">
    <location>
        <begin position="265"/>
        <end position="274"/>
    </location>
</feature>
<feature type="compositionally biased region" description="Basic and acidic residues" evidence="1">
    <location>
        <begin position="170"/>
        <end position="180"/>
    </location>
</feature>
<keyword evidence="3" id="KW-1185">Reference proteome</keyword>
<feature type="compositionally biased region" description="Polar residues" evidence="1">
    <location>
        <begin position="386"/>
        <end position="409"/>
    </location>
</feature>
<dbReference type="Proteomes" id="UP001208570">
    <property type="component" value="Unassembled WGS sequence"/>
</dbReference>
<comment type="caution">
    <text evidence="2">The sequence shown here is derived from an EMBL/GenBank/DDBJ whole genome shotgun (WGS) entry which is preliminary data.</text>
</comment>
<name>A0AAD9N901_9ANNE</name>
<organism evidence="2 3">
    <name type="scientific">Paralvinella palmiformis</name>
    <dbReference type="NCBI Taxonomy" id="53620"/>
    <lineage>
        <taxon>Eukaryota</taxon>
        <taxon>Metazoa</taxon>
        <taxon>Spiralia</taxon>
        <taxon>Lophotrochozoa</taxon>
        <taxon>Annelida</taxon>
        <taxon>Polychaeta</taxon>
        <taxon>Sedentaria</taxon>
        <taxon>Canalipalpata</taxon>
        <taxon>Terebellida</taxon>
        <taxon>Terebelliformia</taxon>
        <taxon>Alvinellidae</taxon>
        <taxon>Paralvinella</taxon>
    </lineage>
</organism>
<evidence type="ECO:0000256" key="1">
    <source>
        <dbReference type="SAM" id="MobiDB-lite"/>
    </source>
</evidence>
<feature type="compositionally biased region" description="Basic and acidic residues" evidence="1">
    <location>
        <begin position="372"/>
        <end position="384"/>
    </location>
</feature>
<feature type="compositionally biased region" description="Polar residues" evidence="1">
    <location>
        <begin position="79"/>
        <end position="93"/>
    </location>
</feature>
<feature type="compositionally biased region" description="Basic and acidic residues" evidence="1">
    <location>
        <begin position="15"/>
        <end position="40"/>
    </location>
</feature>
<evidence type="ECO:0000313" key="2">
    <source>
        <dbReference type="EMBL" id="KAK2158514.1"/>
    </source>
</evidence>
<feature type="compositionally biased region" description="Basic residues" evidence="1">
    <location>
        <begin position="288"/>
        <end position="297"/>
    </location>
</feature>
<feature type="compositionally biased region" description="Polar residues" evidence="1">
    <location>
        <begin position="215"/>
        <end position="226"/>
    </location>
</feature>
<feature type="region of interest" description="Disordered" evidence="1">
    <location>
        <begin position="153"/>
        <end position="442"/>
    </location>
</feature>
<gene>
    <name evidence="2" type="ORF">LSH36_168g03073</name>
</gene>
<feature type="compositionally biased region" description="Polar residues" evidence="1">
    <location>
        <begin position="156"/>
        <end position="169"/>
    </location>
</feature>
<feature type="compositionally biased region" description="Low complexity" evidence="1">
    <location>
        <begin position="359"/>
        <end position="371"/>
    </location>
</feature>
<dbReference type="AlphaFoldDB" id="A0AAD9N901"/>
<dbReference type="EMBL" id="JAODUP010000168">
    <property type="protein sequence ID" value="KAK2158514.1"/>
    <property type="molecule type" value="Genomic_DNA"/>
</dbReference>